<evidence type="ECO:0000256" key="4">
    <source>
        <dbReference type="ARBA" id="ARBA00024063"/>
    </source>
</evidence>
<dbReference type="NCBIfam" id="TIGR02320">
    <property type="entry name" value="PEP_mutase"/>
    <property type="match status" value="1"/>
</dbReference>
<dbReference type="Pfam" id="PF01467">
    <property type="entry name" value="CTP_transf_like"/>
    <property type="match status" value="1"/>
</dbReference>
<keyword evidence="2" id="KW-0548">Nucleotidyltransferase</keyword>
<evidence type="ECO:0000256" key="2">
    <source>
        <dbReference type="ARBA" id="ARBA00022695"/>
    </source>
</evidence>
<sequence>MQRPIVYVGMSADLIHPGHINILSRAAELGDITIGLLTDAAIASYKRLPHMTYEQRKAVVENLKGVASVVPQRTLDYAENLRTVRPDFVVHGDDWQTGVQRHTRERVIEVLSEWGGKLVEIPYTPGISSTRLHSSVKEVGTTPNVRLSRLRRLLDSKDIVRILEVHNGLTGLIIENSKVTVDNQAREFDGMWSSSLTDSLARGKPDTEAVDVSSRLQMVNELFEVTTKPLVFDGDTGGKPEHFGFTVRSLERLGVSAVIVEDKEGLKRNSLFGTDVPQTQSSVEDFSERIRIGKRAQITDDFMVIARIESLILEKGMADAVHRAEAYVDAGADGIMIHSRQSDPAEIFEFCRYFDKLPRRVPLVVVPTSYSSVRESELADAGVNMVIYANHLMRAVYPQVTKVVQSILQHGRAHEAESMLASIKDALSIIPENAG</sequence>
<evidence type="ECO:0000256" key="3">
    <source>
        <dbReference type="ARBA" id="ARBA00023235"/>
    </source>
</evidence>
<dbReference type="InterPro" id="IPR014729">
    <property type="entry name" value="Rossmann-like_a/b/a_fold"/>
</dbReference>
<dbReference type="EC" id="5.4.2.9" evidence="4"/>
<dbReference type="EMBL" id="LGUP01000131">
    <property type="protein sequence ID" value="KOG26939.1"/>
    <property type="molecule type" value="Genomic_DNA"/>
</dbReference>
<dbReference type="GO" id="GO:0050188">
    <property type="term" value="F:phosphoenolpyruvate mutase activity"/>
    <property type="evidence" value="ECO:0007669"/>
    <property type="project" value="UniProtKB-EC"/>
</dbReference>
<evidence type="ECO:0000256" key="1">
    <source>
        <dbReference type="ARBA" id="ARBA00022679"/>
    </source>
</evidence>
<accession>A0A0L8KMH2</accession>
<dbReference type="Pfam" id="PF13714">
    <property type="entry name" value="PEP_mutase"/>
    <property type="match status" value="1"/>
</dbReference>
<dbReference type="Gene3D" id="3.20.20.60">
    <property type="entry name" value="Phosphoenolpyruvate-binding domains"/>
    <property type="match status" value="1"/>
</dbReference>
<dbReference type="RefSeq" id="WP_017236167.1">
    <property type="nucleotide sequence ID" value="NZ_LGUP01000131.1"/>
</dbReference>
<dbReference type="OrthoDB" id="9771433at2"/>
<dbReference type="Gene3D" id="3.40.50.620">
    <property type="entry name" value="HUPs"/>
    <property type="match status" value="1"/>
</dbReference>
<organism evidence="6 7">
    <name type="scientific">Streptomyces viridochromogenes</name>
    <dbReference type="NCBI Taxonomy" id="1938"/>
    <lineage>
        <taxon>Bacteria</taxon>
        <taxon>Bacillati</taxon>
        <taxon>Actinomycetota</taxon>
        <taxon>Actinomycetes</taxon>
        <taxon>Kitasatosporales</taxon>
        <taxon>Streptomycetaceae</taxon>
        <taxon>Streptomyces</taxon>
    </lineage>
</organism>
<dbReference type="InterPro" id="IPR040442">
    <property type="entry name" value="Pyrv_kinase-like_dom_sf"/>
</dbReference>
<dbReference type="NCBIfam" id="TIGR00125">
    <property type="entry name" value="cyt_tran_rel"/>
    <property type="match status" value="1"/>
</dbReference>
<dbReference type="GO" id="GO:0016779">
    <property type="term" value="F:nucleotidyltransferase activity"/>
    <property type="evidence" value="ECO:0007669"/>
    <property type="project" value="UniProtKB-KW"/>
</dbReference>
<dbReference type="InterPro" id="IPR039556">
    <property type="entry name" value="ICL/PEPM"/>
</dbReference>
<dbReference type="CDD" id="cd00377">
    <property type="entry name" value="ICL_PEPM"/>
    <property type="match status" value="1"/>
</dbReference>
<dbReference type="AlphaFoldDB" id="A0A0L8KMH2"/>
<evidence type="ECO:0000313" key="7">
    <source>
        <dbReference type="Proteomes" id="UP000037023"/>
    </source>
</evidence>
<dbReference type="SUPFAM" id="SSF51621">
    <property type="entry name" value="Phosphoenolpyruvate/pyruvate domain"/>
    <property type="match status" value="1"/>
</dbReference>
<dbReference type="PATRIC" id="fig|1938.6.peg.3396"/>
<dbReference type="CDD" id="cd02170">
    <property type="entry name" value="cytidylyltransferase"/>
    <property type="match status" value="1"/>
</dbReference>
<dbReference type="PANTHER" id="PTHR43793:SF1">
    <property type="entry name" value="FAD SYNTHASE"/>
    <property type="match status" value="1"/>
</dbReference>
<proteinExistence type="predicted"/>
<keyword evidence="1" id="KW-0808">Transferase</keyword>
<dbReference type="SUPFAM" id="SSF52374">
    <property type="entry name" value="Nucleotidylyl transferase"/>
    <property type="match status" value="1"/>
</dbReference>
<dbReference type="PANTHER" id="PTHR43793">
    <property type="entry name" value="FAD SYNTHASE"/>
    <property type="match status" value="1"/>
</dbReference>
<comment type="caution">
    <text evidence="6">The sequence shown here is derived from an EMBL/GenBank/DDBJ whole genome shotgun (WGS) entry which is preliminary data.</text>
</comment>
<dbReference type="Proteomes" id="UP000037023">
    <property type="component" value="Unassembled WGS sequence"/>
</dbReference>
<dbReference type="InterPro" id="IPR012698">
    <property type="entry name" value="PEnolPyrv_PMutase_core"/>
</dbReference>
<dbReference type="SMR" id="A0A0L8KMH2"/>
<name>A0A0L8KMH2_STRVR</name>
<dbReference type="InterPro" id="IPR050385">
    <property type="entry name" value="Archaeal_FAD_synthase"/>
</dbReference>
<feature type="domain" description="Cytidyltransferase-like" evidence="5">
    <location>
        <begin position="11"/>
        <end position="131"/>
    </location>
</feature>
<dbReference type="InterPro" id="IPR015813">
    <property type="entry name" value="Pyrv/PenolPyrv_kinase-like_dom"/>
</dbReference>
<protein>
    <recommendedName>
        <fullName evidence="4">phosphoenolpyruvate mutase</fullName>
        <ecNumber evidence="4">5.4.2.9</ecNumber>
    </recommendedName>
</protein>
<keyword evidence="3" id="KW-0413">Isomerase</keyword>
<dbReference type="InterPro" id="IPR004821">
    <property type="entry name" value="Cyt_trans-like"/>
</dbReference>
<evidence type="ECO:0000313" key="6">
    <source>
        <dbReference type="EMBL" id="KOG26939.1"/>
    </source>
</evidence>
<gene>
    <name evidence="6" type="ORF">ADK34_15700</name>
</gene>
<evidence type="ECO:0000259" key="5">
    <source>
        <dbReference type="Pfam" id="PF01467"/>
    </source>
</evidence>
<keyword evidence="6" id="KW-0670">Pyruvate</keyword>
<reference evidence="6 7" key="1">
    <citation type="submission" date="2015-06" db="EMBL/GenBank/DDBJ databases">
        <authorList>
            <person name="Hoefler B.C."/>
            <person name="Straight P.D."/>
        </authorList>
    </citation>
    <scope>NUCLEOTIDE SEQUENCE [LARGE SCALE GENOMIC DNA]</scope>
    <source>
        <strain evidence="6 7">NRRL 3427</strain>
    </source>
</reference>